<dbReference type="EMBL" id="CP063196">
    <property type="protein sequence ID" value="UOE18533.1"/>
    <property type="molecule type" value="Genomic_DNA"/>
</dbReference>
<proteinExistence type="predicted"/>
<organism evidence="2 3">
    <name type="scientific">Thermobifida halotolerans</name>
    <dbReference type="NCBI Taxonomy" id="483545"/>
    <lineage>
        <taxon>Bacteria</taxon>
        <taxon>Bacillati</taxon>
        <taxon>Actinomycetota</taxon>
        <taxon>Actinomycetes</taxon>
        <taxon>Streptosporangiales</taxon>
        <taxon>Nocardiopsidaceae</taxon>
        <taxon>Thermobifida</taxon>
    </lineage>
</organism>
<name>A0AA97M2V6_9ACTN</name>
<sequence>MTTVSDLAERYQRLYSAAARMLWAQGGVAWRGDRWPRERAWRWRELETLLSVAPTGCAPPPGPVDPAFHLVSRRADDGRALSFGAAVREWETRLDAGRGPTSAGDGTSADGGALVVEAVWLTAVLELLDELDQRLAPGRPACVIAEEAGELAGAVREMAAAFRGPLTERPAPEGVGTAPPLPDGSAVTRSVTVAEEDYTRLRETARSAARAVPGSVAVQRGADFSVRAAARDAAADLVRITEGEAAPGWRERYPDIEPERHLLQGYRWDEKAGRPLSFAERAAELRSDLAGVTAPRVASAADPVLETPEPDGARVAVSRSAALVAAELLDELAARLTPGMRTGMMHFTAHPLHVFLKGRFHRALTAG</sequence>
<gene>
    <name evidence="2" type="ORF">NI17_017135</name>
</gene>
<evidence type="ECO:0000256" key="1">
    <source>
        <dbReference type="SAM" id="MobiDB-lite"/>
    </source>
</evidence>
<reference evidence="2" key="1">
    <citation type="submission" date="2020-10" db="EMBL/GenBank/DDBJ databases">
        <title>De novo genome project of the cellulose decomposer Thermobifida halotolerans type strain.</title>
        <authorList>
            <person name="Nagy I."/>
            <person name="Horvath B."/>
            <person name="Kukolya J."/>
            <person name="Nagy I."/>
            <person name="Orsini M."/>
        </authorList>
    </citation>
    <scope>NUCLEOTIDE SEQUENCE</scope>
    <source>
        <strain evidence="2">DSM 44931</strain>
    </source>
</reference>
<keyword evidence="3" id="KW-1185">Reference proteome</keyword>
<feature type="region of interest" description="Disordered" evidence="1">
    <location>
        <begin position="166"/>
        <end position="190"/>
    </location>
</feature>
<dbReference type="Proteomes" id="UP000265719">
    <property type="component" value="Chromosome"/>
</dbReference>
<accession>A0AA97M2V6</accession>
<dbReference type="RefSeq" id="WP_147416955.1">
    <property type="nucleotide sequence ID" value="NZ_CP063196.1"/>
</dbReference>
<evidence type="ECO:0000313" key="3">
    <source>
        <dbReference type="Proteomes" id="UP000265719"/>
    </source>
</evidence>
<dbReference type="AlphaFoldDB" id="A0AA97M2V6"/>
<evidence type="ECO:0000313" key="2">
    <source>
        <dbReference type="EMBL" id="UOE18533.1"/>
    </source>
</evidence>
<protein>
    <submittedName>
        <fullName evidence="2">Uncharacterized protein</fullName>
    </submittedName>
</protein>
<dbReference type="KEGG" id="thao:NI17_017135"/>